<dbReference type="EC" id="3.5.1.68" evidence="1"/>
<keyword evidence="1" id="KW-0378">Hydrolase</keyword>
<accession>A0A9X3ZI34</accession>
<dbReference type="NCBIfam" id="TIGR02017">
    <property type="entry name" value="hutG_amidohyd"/>
    <property type="match status" value="1"/>
</dbReference>
<dbReference type="InterPro" id="IPR010247">
    <property type="entry name" value="HutG_amidohyd"/>
</dbReference>
<gene>
    <name evidence="1" type="primary">hutG</name>
    <name evidence="1" type="ORF">OQ273_14580</name>
</gene>
<evidence type="ECO:0000313" key="2">
    <source>
        <dbReference type="Proteomes" id="UP001151234"/>
    </source>
</evidence>
<name>A0A9X3ZI34_9HYPH</name>
<dbReference type="SUPFAM" id="SSF53187">
    <property type="entry name" value="Zn-dependent exopeptidases"/>
    <property type="match status" value="1"/>
</dbReference>
<dbReference type="InterPro" id="IPR007709">
    <property type="entry name" value="N-FG_amidohydro"/>
</dbReference>
<dbReference type="RefSeq" id="WP_267991223.1">
    <property type="nucleotide sequence ID" value="NZ_JAPJZI010000001.1"/>
</dbReference>
<dbReference type="EMBL" id="JAPJZI010000001">
    <property type="protein sequence ID" value="MDA5399804.1"/>
    <property type="molecule type" value="Genomic_DNA"/>
</dbReference>
<organism evidence="1 2">
    <name type="scientific">Hoeflea prorocentri</name>
    <dbReference type="NCBI Taxonomy" id="1922333"/>
    <lineage>
        <taxon>Bacteria</taxon>
        <taxon>Pseudomonadati</taxon>
        <taxon>Pseudomonadota</taxon>
        <taxon>Alphaproteobacteria</taxon>
        <taxon>Hyphomicrobiales</taxon>
        <taxon>Rhizobiaceae</taxon>
        <taxon>Hoeflea</taxon>
    </lineage>
</organism>
<comment type="caution">
    <text evidence="1">The sequence shown here is derived from an EMBL/GenBank/DDBJ whole genome shotgun (WGS) entry which is preliminary data.</text>
</comment>
<sequence length="270" mass="29953">MTPVETVQGDSPVILGLPHTGLDVPKDVWESFNETGRALADADWNIHKLYDGVLPGATTVRATFHRYVIDANRDPSDKSLYPGQNTTTLCPLIDFNDTPIYREGREPDEAEIKRRKRLFHAPYHTALAAEIKRVHSLHGLALLYDCHSIRSVVPFLFEGTLPDFNIGTDGGATCNAEVERIAREVCEAASGYSTTVNGRFRGGWTTRHYGRPDDGVHAIQMELAQKSHLAAEAPPFDLDPVKSERLRMLLADILTSLEQWALNHAGANNE</sequence>
<evidence type="ECO:0000313" key="1">
    <source>
        <dbReference type="EMBL" id="MDA5399804.1"/>
    </source>
</evidence>
<dbReference type="Pfam" id="PF05013">
    <property type="entry name" value="FGase"/>
    <property type="match status" value="1"/>
</dbReference>
<keyword evidence="2" id="KW-1185">Reference proteome</keyword>
<dbReference type="AlphaFoldDB" id="A0A9X3ZI34"/>
<dbReference type="Proteomes" id="UP001151234">
    <property type="component" value="Unassembled WGS sequence"/>
</dbReference>
<dbReference type="Gene3D" id="3.40.630.40">
    <property type="entry name" value="Zn-dependent exopeptidases"/>
    <property type="match status" value="1"/>
</dbReference>
<protein>
    <submittedName>
        <fullName evidence="1">N-formylglutamate deformylase</fullName>
        <ecNumber evidence="1">3.5.1.68</ecNumber>
    </submittedName>
</protein>
<reference evidence="1" key="1">
    <citation type="submission" date="2022-11" db="EMBL/GenBank/DDBJ databases">
        <title>Draft genome sequence of Hoeflea poritis E7-10 and Hoeflea prorocentri PM5-8, separated from scleractinian coral Porites lutea and marine dinoflagellate.</title>
        <authorList>
            <person name="Zhang G."/>
            <person name="Wei Q."/>
            <person name="Cai L."/>
        </authorList>
    </citation>
    <scope>NUCLEOTIDE SEQUENCE</scope>
    <source>
        <strain evidence="1">PM5-8</strain>
    </source>
</reference>
<proteinExistence type="predicted"/>
<dbReference type="GO" id="GO:0050129">
    <property type="term" value="F:N-formylglutamate deformylase activity"/>
    <property type="evidence" value="ECO:0007669"/>
    <property type="project" value="UniProtKB-EC"/>
</dbReference>